<dbReference type="STRING" id="1925591.BI308_21505"/>
<dbReference type="EMBL" id="MLAW01000051">
    <property type="protein sequence ID" value="OJJ19741.1"/>
    <property type="molecule type" value="Genomic_DNA"/>
</dbReference>
<dbReference type="InterPro" id="IPR011335">
    <property type="entry name" value="Restrct_endonuc-II-like"/>
</dbReference>
<dbReference type="Pfam" id="PF08814">
    <property type="entry name" value="XisH"/>
    <property type="match status" value="1"/>
</dbReference>
<dbReference type="CDD" id="cd22366">
    <property type="entry name" value="XisH-like"/>
    <property type="match status" value="1"/>
</dbReference>
<accession>A0A1L9QLK5</accession>
<gene>
    <name evidence="1" type="ORF">BI308_21505</name>
</gene>
<proteinExistence type="predicted"/>
<sequence>MAKDIYHETVKTALIKDGWKITNDPLSLAVGSRTVYVDLGAEKLLAAEKDNQRIAVEVKSFIRPSPVQDLENALGQYVLYRSLMQESPLHQDRKLYLAVPDLVYFDFFDERIAQIAIRTNQVKVLTFDRTSQEISQWIE</sequence>
<comment type="caution">
    <text evidence="1">The sequence shown here is derived from an EMBL/GenBank/DDBJ whole genome shotgun (WGS) entry which is preliminary data.</text>
</comment>
<evidence type="ECO:0000313" key="1">
    <source>
        <dbReference type="EMBL" id="OJJ19741.1"/>
    </source>
</evidence>
<dbReference type="InterPro" id="IPR011856">
    <property type="entry name" value="tRNA_endonuc-like_dom_sf"/>
</dbReference>
<evidence type="ECO:0000313" key="2">
    <source>
        <dbReference type="Proteomes" id="UP000183940"/>
    </source>
</evidence>
<dbReference type="GO" id="GO:0003676">
    <property type="term" value="F:nucleic acid binding"/>
    <property type="evidence" value="ECO:0007669"/>
    <property type="project" value="InterPro"/>
</dbReference>
<dbReference type="Proteomes" id="UP000183940">
    <property type="component" value="Unassembled WGS sequence"/>
</dbReference>
<keyword evidence="2" id="KW-1185">Reference proteome</keyword>
<reference evidence="1" key="1">
    <citation type="submission" date="2016-10" db="EMBL/GenBank/DDBJ databases">
        <title>CRISPR-Cas defence system in Roseofilum reptotaenium: evidence of a bacteriophage-cyanobacterium arms race in the coral black band disease.</title>
        <authorList>
            <person name="Buerger P."/>
            <person name="Wood-Charlson E.M."/>
            <person name="Weynberg K.D."/>
            <person name="Willis B."/>
            <person name="Van Oppen M.J."/>
        </authorList>
    </citation>
    <scope>NUCLEOTIDE SEQUENCE [LARGE SCALE GENOMIC DNA]</scope>
    <source>
        <strain evidence="1">AO1-A</strain>
    </source>
</reference>
<dbReference type="AlphaFoldDB" id="A0A1L9QLK5"/>
<organism evidence="1 2">
    <name type="scientific">Roseofilum reptotaenium AO1-A</name>
    <dbReference type="NCBI Taxonomy" id="1925591"/>
    <lineage>
        <taxon>Bacteria</taxon>
        <taxon>Bacillati</taxon>
        <taxon>Cyanobacteriota</taxon>
        <taxon>Cyanophyceae</taxon>
        <taxon>Desertifilales</taxon>
        <taxon>Desertifilaceae</taxon>
        <taxon>Roseofilum</taxon>
    </lineage>
</organism>
<dbReference type="SUPFAM" id="SSF52980">
    <property type="entry name" value="Restriction endonuclease-like"/>
    <property type="match status" value="1"/>
</dbReference>
<protein>
    <submittedName>
        <fullName evidence="1">Fatty-acid synthase</fullName>
    </submittedName>
</protein>
<dbReference type="InterPro" id="IPR014919">
    <property type="entry name" value="XisH"/>
</dbReference>
<name>A0A1L9QLK5_9CYAN</name>
<dbReference type="Gene3D" id="3.40.1350.10">
    <property type="match status" value="1"/>
</dbReference>